<evidence type="ECO:0000259" key="8">
    <source>
        <dbReference type="PROSITE" id="PS50885"/>
    </source>
</evidence>
<dbReference type="KEGG" id="ngg:RG540_CH28490"/>
<dbReference type="EMBL" id="HG938353">
    <property type="protein sequence ID" value="CDN49015.1"/>
    <property type="molecule type" value="Genomic_DNA"/>
</dbReference>
<comment type="similarity">
    <text evidence="3">Belongs to the methyl-accepting chemotaxis (MCP) protein family.</text>
</comment>
<keyword evidence="6" id="KW-0472">Membrane</keyword>
<keyword evidence="6" id="KW-0812">Transmembrane</keyword>
<dbReference type="PANTHER" id="PTHR43531">
    <property type="entry name" value="PROTEIN ICFG"/>
    <property type="match status" value="1"/>
</dbReference>
<dbReference type="InterPro" id="IPR051310">
    <property type="entry name" value="MCP_chemotaxis"/>
</dbReference>
<keyword evidence="2" id="KW-0145">Chemotaxis</keyword>
<evidence type="ECO:0000256" key="5">
    <source>
        <dbReference type="SAM" id="Coils"/>
    </source>
</evidence>
<evidence type="ECO:0000256" key="6">
    <source>
        <dbReference type="SAM" id="Phobius"/>
    </source>
</evidence>
<feature type="transmembrane region" description="Helical" evidence="6">
    <location>
        <begin position="324"/>
        <end position="346"/>
    </location>
</feature>
<evidence type="ECO:0000313" key="9">
    <source>
        <dbReference type="EMBL" id="CDN49015.1"/>
    </source>
</evidence>
<feature type="coiled-coil region" evidence="5">
    <location>
        <begin position="505"/>
        <end position="542"/>
    </location>
</feature>
<keyword evidence="10" id="KW-1185">Reference proteome</keyword>
<dbReference type="SUPFAM" id="SSF158472">
    <property type="entry name" value="HAMP domain-like"/>
    <property type="match status" value="1"/>
</dbReference>
<accession>A0A068SVB8</accession>
<dbReference type="Pfam" id="PF00672">
    <property type="entry name" value="HAMP"/>
    <property type="match status" value="1"/>
</dbReference>
<dbReference type="InterPro" id="IPR004089">
    <property type="entry name" value="MCPsignal_dom"/>
</dbReference>
<gene>
    <name evidence="9" type="ORF">RG540_CH28490</name>
</gene>
<proteinExistence type="inferred from homology"/>
<dbReference type="FunFam" id="1.10.287.950:FF:000001">
    <property type="entry name" value="Methyl-accepting chemotaxis sensory transducer"/>
    <property type="match status" value="1"/>
</dbReference>
<feature type="domain" description="HAMP" evidence="8">
    <location>
        <begin position="347"/>
        <end position="400"/>
    </location>
</feature>
<name>A0A068SVB8_NEOGA</name>
<dbReference type="SMART" id="SM00283">
    <property type="entry name" value="MA"/>
    <property type="match status" value="1"/>
</dbReference>
<dbReference type="GO" id="GO:0004888">
    <property type="term" value="F:transmembrane signaling receptor activity"/>
    <property type="evidence" value="ECO:0007669"/>
    <property type="project" value="TreeGrafter"/>
</dbReference>
<dbReference type="GO" id="GO:0006935">
    <property type="term" value="P:chemotaxis"/>
    <property type="evidence" value="ECO:0007669"/>
    <property type="project" value="UniProtKB-KW"/>
</dbReference>
<evidence type="ECO:0000313" key="10">
    <source>
        <dbReference type="Proteomes" id="UP000028181"/>
    </source>
</evidence>
<feature type="coiled-coil region" evidence="5">
    <location>
        <begin position="398"/>
        <end position="437"/>
    </location>
</feature>
<dbReference type="InterPro" id="IPR003660">
    <property type="entry name" value="HAMP_dom"/>
</dbReference>
<dbReference type="Gene3D" id="1.10.287.950">
    <property type="entry name" value="Methyl-accepting chemotaxis protein"/>
    <property type="match status" value="1"/>
</dbReference>
<protein>
    <submittedName>
        <fullName evidence="9">Methyl-accepting chemotaxis protein</fullName>
    </submittedName>
</protein>
<dbReference type="eggNOG" id="COG0840">
    <property type="taxonomic scope" value="Bacteria"/>
</dbReference>
<feature type="domain" description="Methyl-accepting transducer" evidence="7">
    <location>
        <begin position="486"/>
        <end position="715"/>
    </location>
</feature>
<evidence type="ECO:0000256" key="3">
    <source>
        <dbReference type="ARBA" id="ARBA00029447"/>
    </source>
</evidence>
<dbReference type="GO" id="GO:0005886">
    <property type="term" value="C:plasma membrane"/>
    <property type="evidence" value="ECO:0007669"/>
    <property type="project" value="TreeGrafter"/>
</dbReference>
<dbReference type="CDD" id="cd11386">
    <property type="entry name" value="MCP_signal"/>
    <property type="match status" value="1"/>
</dbReference>
<dbReference type="Gene3D" id="6.10.340.10">
    <property type="match status" value="1"/>
</dbReference>
<dbReference type="SMART" id="SM00304">
    <property type="entry name" value="HAMP"/>
    <property type="match status" value="2"/>
</dbReference>
<dbReference type="AlphaFoldDB" id="A0A068SVB8"/>
<dbReference type="PANTHER" id="PTHR43531:SF11">
    <property type="entry name" value="METHYL-ACCEPTING CHEMOTAXIS PROTEIN 3"/>
    <property type="match status" value="1"/>
</dbReference>
<dbReference type="Pfam" id="PF00015">
    <property type="entry name" value="MCPsignal"/>
    <property type="match status" value="1"/>
</dbReference>
<dbReference type="PROSITE" id="PS50885">
    <property type="entry name" value="HAMP"/>
    <property type="match status" value="2"/>
</dbReference>
<dbReference type="CDD" id="cd06225">
    <property type="entry name" value="HAMP"/>
    <property type="match status" value="1"/>
</dbReference>
<dbReference type="GO" id="GO:0007165">
    <property type="term" value="P:signal transduction"/>
    <property type="evidence" value="ECO:0007669"/>
    <property type="project" value="UniProtKB-KW"/>
</dbReference>
<dbReference type="Proteomes" id="UP000028181">
    <property type="component" value="Chromosome I"/>
</dbReference>
<keyword evidence="5" id="KW-0175">Coiled coil</keyword>
<evidence type="ECO:0000256" key="1">
    <source>
        <dbReference type="ARBA" id="ARBA00004370"/>
    </source>
</evidence>
<keyword evidence="6" id="KW-1133">Transmembrane helix</keyword>
<dbReference type="PROSITE" id="PS50111">
    <property type="entry name" value="CHEMOTAXIS_TRANSDUC_2"/>
    <property type="match status" value="1"/>
</dbReference>
<keyword evidence="4" id="KW-0807">Transducer</keyword>
<sequence>MRISIKHTLILAFVVLSLGILGLVGKMLSQEIDRYRNSTRLSELAQLDEALFNALIGLRGERGGISSAIKMDPAEVASSRKNMDTGRESMDKAFSAVRTLTANIEQVNLRNAISPVLNAYTQWAGYRATVDTALMQAVKDRDPALGKAVLGLADTMLADLEKAANQVEATINARGPGMIMFTQIRSLAWTARTQLGTANSTFVSALIAKQPLAADKLTEIAVQDARVATAWDVITQLSNAETTPEKIKTLYRTAQTTYFAGPYAEQRNGALKAFQAGKPFDMAVDDWRKPAAPAQASIADMASAALDEMTRLTAEEVASAKQSITIYSVATLIAFALSLLGIYTVIVRIANPISRLTGVMRTLAGGDLSVEIPGAARTDEIGDMARAVEIFREAGQQNRQLEADAESSRKAAEAERVEFQRRAESEAEERLTQATSELASGLQRLAAGDLLCEIDRQFSAQFESLRHDFNSSVRQLRTALEGVNLTAQGVRSGSDEISTASDQLSKRTEQQAASLEQTAAALEEVTTNVKQTSERASEAREIVRDASSRAQNSSTVVSNAVNAMQKIEMASNQISQIIGVIDEIAFQTNLLALNAGVEAARAGEAGKGFAVVAQEVRELAQRSAKAAKEIKTLIGNSEAAVNQGVVLVNDTGDGLKEIAKLVAAVNQHMEAIAIAANEQALGLSEINTSVNHMDQMTQQNAAMVEEMNAAGATLAQESSRLSELLARFEVSRNNVRDQRSFAPGRLAMAS</sequence>
<evidence type="ECO:0000259" key="7">
    <source>
        <dbReference type="PROSITE" id="PS50111"/>
    </source>
</evidence>
<dbReference type="HOGENOM" id="CLU_000445_107_22_5"/>
<comment type="subcellular location">
    <subcellularLocation>
        <location evidence="1">Membrane</location>
    </subcellularLocation>
</comment>
<dbReference type="PATRIC" id="fig|1028800.3.peg.2886"/>
<evidence type="ECO:0000256" key="2">
    <source>
        <dbReference type="ARBA" id="ARBA00022500"/>
    </source>
</evidence>
<evidence type="ECO:0000256" key="4">
    <source>
        <dbReference type="PROSITE-ProRule" id="PRU00284"/>
    </source>
</evidence>
<organism evidence="9 10">
    <name type="scientific">Neorhizobium galegae bv. orientalis str. HAMBI 540</name>
    <dbReference type="NCBI Taxonomy" id="1028800"/>
    <lineage>
        <taxon>Bacteria</taxon>
        <taxon>Pseudomonadati</taxon>
        <taxon>Pseudomonadota</taxon>
        <taxon>Alphaproteobacteria</taxon>
        <taxon>Hyphomicrobiales</taxon>
        <taxon>Rhizobiaceae</taxon>
        <taxon>Rhizobium/Agrobacterium group</taxon>
        <taxon>Neorhizobium</taxon>
    </lineage>
</organism>
<reference evidence="10" key="1">
    <citation type="journal article" date="2014" name="BMC Genomics">
        <title>Genome sequencing of two Neorhizobium galegae strains reveals a noeT gene responsible for the unusual acetylation of the nodulation factors.</title>
        <authorList>
            <person name="Osterman J."/>
            <person name="Marsh J."/>
            <person name="Laine P.K."/>
            <person name="Zeng Z."/>
            <person name="Alatalo E."/>
            <person name="Sullivan J.T."/>
            <person name="Young J.P."/>
            <person name="Thomas-Oates J."/>
            <person name="Paulin L."/>
            <person name="Lindstrom K."/>
        </authorList>
    </citation>
    <scope>NUCLEOTIDE SEQUENCE [LARGE SCALE GENOMIC DNA]</scope>
    <source>
        <strain evidence="10">HAMBI 540</strain>
    </source>
</reference>
<dbReference type="SUPFAM" id="SSF58104">
    <property type="entry name" value="Methyl-accepting chemotaxis protein (MCP) signaling domain"/>
    <property type="match status" value="1"/>
</dbReference>
<feature type="domain" description="HAMP" evidence="8">
    <location>
        <begin position="429"/>
        <end position="481"/>
    </location>
</feature>